<organism evidence="2 3">
    <name type="scientific">Chryseobacterium carnipullorum</name>
    <dbReference type="NCBI Taxonomy" id="1124835"/>
    <lineage>
        <taxon>Bacteria</taxon>
        <taxon>Pseudomonadati</taxon>
        <taxon>Bacteroidota</taxon>
        <taxon>Flavobacteriia</taxon>
        <taxon>Flavobacteriales</taxon>
        <taxon>Weeksellaceae</taxon>
        <taxon>Chryseobacterium group</taxon>
        <taxon>Chryseobacterium</taxon>
    </lineage>
</organism>
<keyword evidence="1" id="KW-0472">Membrane</keyword>
<accession>A0A376E441</accession>
<keyword evidence="1" id="KW-1133">Transmembrane helix</keyword>
<sequence length="78" mass="8518">MTSLGIVFYTGVKPFEVRERDYAMVGSFYAFAIWIGMGAGAILWFLQSKVKSNAANIALGIILLGVSFDDGFPELYTA</sequence>
<dbReference type="Proteomes" id="UP000255224">
    <property type="component" value="Unassembled WGS sequence"/>
</dbReference>
<gene>
    <name evidence="2" type="ORF">NCTC13533_03026</name>
</gene>
<evidence type="ECO:0000313" key="2">
    <source>
        <dbReference type="EMBL" id="STD00941.1"/>
    </source>
</evidence>
<keyword evidence="1" id="KW-0812">Transmembrane</keyword>
<proteinExistence type="predicted"/>
<name>A0A376E441_CHRCU</name>
<feature type="transmembrane region" description="Helical" evidence="1">
    <location>
        <begin position="22"/>
        <end position="46"/>
    </location>
</feature>
<dbReference type="EMBL" id="UFVQ01000003">
    <property type="protein sequence ID" value="STD00941.1"/>
    <property type="molecule type" value="Genomic_DNA"/>
</dbReference>
<protein>
    <submittedName>
        <fullName evidence="2">Uncharacterized protein</fullName>
    </submittedName>
</protein>
<evidence type="ECO:0000313" key="3">
    <source>
        <dbReference type="Proteomes" id="UP000255224"/>
    </source>
</evidence>
<reference evidence="2 3" key="1">
    <citation type="submission" date="2018-06" db="EMBL/GenBank/DDBJ databases">
        <authorList>
            <consortium name="Pathogen Informatics"/>
            <person name="Doyle S."/>
        </authorList>
    </citation>
    <scope>NUCLEOTIDE SEQUENCE [LARGE SCALE GENOMIC DNA]</scope>
    <source>
        <strain evidence="2 3">NCTC13533</strain>
    </source>
</reference>
<dbReference type="AlphaFoldDB" id="A0A376E441"/>
<evidence type="ECO:0000256" key="1">
    <source>
        <dbReference type="SAM" id="Phobius"/>
    </source>
</evidence>